<dbReference type="AlphaFoldDB" id="A0A060USK4"/>
<dbReference type="EMBL" id="CCCS020000023">
    <property type="protein sequence ID" value="CDQ09778.1"/>
    <property type="molecule type" value="Genomic_DNA"/>
</dbReference>
<evidence type="ECO:0000256" key="1">
    <source>
        <dbReference type="SAM" id="Phobius"/>
    </source>
</evidence>
<reference evidence="2" key="1">
    <citation type="submission" date="2014-03" db="EMBL/GenBank/DDBJ databases">
        <authorList>
            <person name="Genoscope - CEA"/>
        </authorList>
    </citation>
    <scope>NUCLEOTIDE SEQUENCE [LARGE SCALE GENOMIC DNA]</scope>
    <source>
        <strain evidence="2">CF27</strain>
    </source>
</reference>
<reference evidence="3 4" key="3">
    <citation type="submission" date="2017-03" db="EMBL/GenBank/DDBJ databases">
        <authorList>
            <person name="Regsiter A."/>
            <person name="William W."/>
        </authorList>
    </citation>
    <scope>NUCLEOTIDE SEQUENCE [LARGE SCALE GENOMIC DNA]</scope>
    <source>
        <strain evidence="3">PRJEB5721</strain>
    </source>
</reference>
<dbReference type="Pfam" id="PF13103">
    <property type="entry name" value="TonB_2"/>
    <property type="match status" value="1"/>
</dbReference>
<protein>
    <submittedName>
        <fullName evidence="2">TonB family protein</fullName>
    </submittedName>
</protein>
<dbReference type="RefSeq" id="WP_035192024.1">
    <property type="nucleotide sequence ID" value="NZ_CCCS020000023.1"/>
</dbReference>
<dbReference type="SUPFAM" id="SSF74653">
    <property type="entry name" value="TolA/TonB C-terminal domain"/>
    <property type="match status" value="1"/>
</dbReference>
<evidence type="ECO:0000313" key="2">
    <source>
        <dbReference type="EMBL" id="CDQ09778.1"/>
    </source>
</evidence>
<organism evidence="2">
    <name type="scientific">Acidithiobacillus ferrivorans</name>
    <dbReference type="NCBI Taxonomy" id="160808"/>
    <lineage>
        <taxon>Bacteria</taxon>
        <taxon>Pseudomonadati</taxon>
        <taxon>Pseudomonadota</taxon>
        <taxon>Acidithiobacillia</taxon>
        <taxon>Acidithiobacillales</taxon>
        <taxon>Acidithiobacillaceae</taxon>
        <taxon>Acidithiobacillus</taxon>
    </lineage>
</organism>
<accession>A0A060USK4</accession>
<keyword evidence="1" id="KW-0472">Membrane</keyword>
<evidence type="ECO:0000313" key="3">
    <source>
        <dbReference type="EMBL" id="SMH66409.1"/>
    </source>
</evidence>
<gene>
    <name evidence="3" type="ORF">AFERRI_30141</name>
    <name evidence="2" type="ORF">AFERRI_30424</name>
</gene>
<keyword evidence="1" id="KW-1133">Transmembrane helix</keyword>
<dbReference type="EMBL" id="LT841305">
    <property type="protein sequence ID" value="SMH66409.1"/>
    <property type="molecule type" value="Genomic_DNA"/>
</dbReference>
<dbReference type="Gene3D" id="3.30.1150.10">
    <property type="match status" value="1"/>
</dbReference>
<reference evidence="2" key="2">
    <citation type="submission" date="2014-07" db="EMBL/GenBank/DDBJ databases">
        <title>Initial genome analysis of the psychrotolerant acidophile Acidithiobacillus ferrivorans CF27: insights into iron and sulfur oxidation pathways and into biofilm formation.</title>
        <authorList>
            <person name="Talla E."/>
            <person name="Hedrich S."/>
            <person name="Mangenot S."/>
            <person name="Ji B."/>
            <person name="Johnson D.B."/>
            <person name="Barbe V."/>
            <person name="Bonnefoy V."/>
        </authorList>
    </citation>
    <scope>NUCLEOTIDE SEQUENCE [LARGE SCALE GENOMIC DNA]</scope>
    <source>
        <strain evidence="2">CF27</strain>
    </source>
</reference>
<dbReference type="Proteomes" id="UP000193925">
    <property type="component" value="Chromosome AFERRI"/>
</dbReference>
<keyword evidence="1" id="KW-0812">Transmembrane</keyword>
<name>A0A060USK4_9PROT</name>
<proteinExistence type="predicted"/>
<evidence type="ECO:0000313" key="4">
    <source>
        <dbReference type="Proteomes" id="UP000193925"/>
    </source>
</evidence>
<feature type="transmembrane region" description="Helical" evidence="1">
    <location>
        <begin position="56"/>
        <end position="77"/>
    </location>
</feature>
<sequence>MKPSRRAFAALPSPSMELFAPVSDVLFRVRWFGSAALVGIMRVLRLRPEDLDTLFPWVLFSMVINVLVWLVLLGGLAGTLPEKPPVSSLVEISLTPNPLRPQITSPAVPAPRSPDGILPVRRESAPSPASPAARAVALNAYLKDWEGRIMALAQKHLFAGGHPVLPQGRVVVAVTIAPDGQLMRIEMRQGSKNVALVSAVDTIIREAAPFPALPAIWQSPPTPLLIVRTWSFE</sequence>
<keyword evidence="4" id="KW-1185">Reference proteome</keyword>